<keyword evidence="7" id="KW-0808">Transferase</keyword>
<organism evidence="22 23">
    <name type="scientific">Riccia fluitans</name>
    <dbReference type="NCBI Taxonomy" id="41844"/>
    <lineage>
        <taxon>Eukaryota</taxon>
        <taxon>Viridiplantae</taxon>
        <taxon>Streptophyta</taxon>
        <taxon>Embryophyta</taxon>
        <taxon>Marchantiophyta</taxon>
        <taxon>Marchantiopsida</taxon>
        <taxon>Marchantiidae</taxon>
        <taxon>Marchantiales</taxon>
        <taxon>Ricciaceae</taxon>
        <taxon>Riccia</taxon>
    </lineage>
</organism>
<dbReference type="InterPro" id="IPR011009">
    <property type="entry name" value="Kinase-like_dom_sf"/>
</dbReference>
<evidence type="ECO:0000256" key="2">
    <source>
        <dbReference type="ARBA" id="ARBA00008536"/>
    </source>
</evidence>
<feature type="binding site" evidence="18">
    <location>
        <position position="397"/>
    </location>
    <ligand>
        <name>ATP</name>
        <dbReference type="ChEBI" id="CHEBI:30616"/>
    </ligand>
</feature>
<dbReference type="SUPFAM" id="SSF49899">
    <property type="entry name" value="Concanavalin A-like lectins/glucanases"/>
    <property type="match status" value="1"/>
</dbReference>
<dbReference type="GO" id="GO:0030246">
    <property type="term" value="F:carbohydrate binding"/>
    <property type="evidence" value="ECO:0007669"/>
    <property type="project" value="UniProtKB-KW"/>
</dbReference>
<keyword evidence="12" id="KW-0418">Kinase</keyword>
<dbReference type="CDD" id="cd14066">
    <property type="entry name" value="STKc_IRAK"/>
    <property type="match status" value="1"/>
</dbReference>
<dbReference type="AlphaFoldDB" id="A0ABD1YHX5"/>
<dbReference type="InterPro" id="IPR017441">
    <property type="entry name" value="Protein_kinase_ATP_BS"/>
</dbReference>
<evidence type="ECO:0000256" key="18">
    <source>
        <dbReference type="PROSITE-ProRule" id="PRU10141"/>
    </source>
</evidence>
<keyword evidence="17" id="KW-0325">Glycoprotein</keyword>
<dbReference type="GO" id="GO:0002229">
    <property type="term" value="P:defense response to oomycetes"/>
    <property type="evidence" value="ECO:0007669"/>
    <property type="project" value="UniProtKB-ARBA"/>
</dbReference>
<dbReference type="FunFam" id="3.30.200.20:FF:000178">
    <property type="entry name" value="serine/threonine-protein kinase PBS1-like"/>
    <property type="match status" value="1"/>
</dbReference>
<evidence type="ECO:0000256" key="14">
    <source>
        <dbReference type="ARBA" id="ARBA00022989"/>
    </source>
</evidence>
<proteinExistence type="inferred from homology"/>
<dbReference type="Pfam" id="PF00139">
    <property type="entry name" value="Lectin_legB"/>
    <property type="match status" value="1"/>
</dbReference>
<feature type="chain" id="PRO_5044746776" description="non-specific serine/threonine protein kinase" evidence="20">
    <location>
        <begin position="29"/>
        <end position="773"/>
    </location>
</feature>
<evidence type="ECO:0000256" key="5">
    <source>
        <dbReference type="ARBA" id="ARBA00022475"/>
    </source>
</evidence>
<comment type="similarity">
    <text evidence="2">In the N-terminal section; belongs to the leguminous lectin family.</text>
</comment>
<keyword evidence="15 19" id="KW-0472">Membrane</keyword>
<name>A0ABD1YHX5_9MARC</name>
<dbReference type="PANTHER" id="PTHR27007">
    <property type="match status" value="1"/>
</dbReference>
<dbReference type="Pfam" id="PF00069">
    <property type="entry name" value="Pkinase"/>
    <property type="match status" value="1"/>
</dbReference>
<evidence type="ECO:0000256" key="3">
    <source>
        <dbReference type="ARBA" id="ARBA00010217"/>
    </source>
</evidence>
<dbReference type="SUPFAM" id="SSF56112">
    <property type="entry name" value="Protein kinase-like (PK-like)"/>
    <property type="match status" value="1"/>
</dbReference>
<keyword evidence="14 19" id="KW-1133">Transmembrane helix</keyword>
<evidence type="ECO:0000256" key="10">
    <source>
        <dbReference type="ARBA" id="ARBA00022734"/>
    </source>
</evidence>
<dbReference type="InterPro" id="IPR013320">
    <property type="entry name" value="ConA-like_dom_sf"/>
</dbReference>
<reference evidence="22 23" key="1">
    <citation type="submission" date="2024-09" db="EMBL/GenBank/DDBJ databases">
        <title>Chromosome-scale assembly of Riccia fluitans.</title>
        <authorList>
            <person name="Paukszto L."/>
            <person name="Sawicki J."/>
            <person name="Karawczyk K."/>
            <person name="Piernik-Szablinska J."/>
            <person name="Szczecinska M."/>
            <person name="Mazdziarz M."/>
        </authorList>
    </citation>
    <scope>NUCLEOTIDE SEQUENCE [LARGE SCALE GENOMIC DNA]</scope>
    <source>
        <strain evidence="22">Rf_01</strain>
        <tissue evidence="22">Aerial parts of the thallus</tissue>
    </source>
</reference>
<evidence type="ECO:0000313" key="22">
    <source>
        <dbReference type="EMBL" id="KAL2630275.1"/>
    </source>
</evidence>
<dbReference type="SMART" id="SM00220">
    <property type="entry name" value="S_TKc"/>
    <property type="match status" value="1"/>
</dbReference>
<evidence type="ECO:0000256" key="15">
    <source>
        <dbReference type="ARBA" id="ARBA00023136"/>
    </source>
</evidence>
<evidence type="ECO:0000256" key="1">
    <source>
        <dbReference type="ARBA" id="ARBA00004251"/>
    </source>
</evidence>
<feature type="domain" description="Protein kinase" evidence="21">
    <location>
        <begin position="368"/>
        <end position="639"/>
    </location>
</feature>
<evidence type="ECO:0000259" key="21">
    <source>
        <dbReference type="PROSITE" id="PS50011"/>
    </source>
</evidence>
<dbReference type="InterPro" id="IPR050528">
    <property type="entry name" value="L-type_Lectin-RKs"/>
</dbReference>
<dbReference type="EMBL" id="JBHFFA010000004">
    <property type="protein sequence ID" value="KAL2630275.1"/>
    <property type="molecule type" value="Genomic_DNA"/>
</dbReference>
<evidence type="ECO:0000256" key="11">
    <source>
        <dbReference type="ARBA" id="ARBA00022741"/>
    </source>
</evidence>
<dbReference type="PROSITE" id="PS00108">
    <property type="entry name" value="PROTEIN_KINASE_ST"/>
    <property type="match status" value="1"/>
</dbReference>
<dbReference type="InterPro" id="IPR008271">
    <property type="entry name" value="Ser/Thr_kinase_AS"/>
</dbReference>
<keyword evidence="8 19" id="KW-0812">Transmembrane</keyword>
<dbReference type="InterPro" id="IPR000719">
    <property type="entry name" value="Prot_kinase_dom"/>
</dbReference>
<keyword evidence="11 18" id="KW-0547">Nucleotide-binding</keyword>
<dbReference type="Gene3D" id="2.60.120.200">
    <property type="match status" value="1"/>
</dbReference>
<evidence type="ECO:0000256" key="7">
    <source>
        <dbReference type="ARBA" id="ARBA00022679"/>
    </source>
</evidence>
<dbReference type="PROSITE" id="PS00107">
    <property type="entry name" value="PROTEIN_KINASE_ATP"/>
    <property type="match status" value="1"/>
</dbReference>
<keyword evidence="9 20" id="KW-0732">Signal</keyword>
<evidence type="ECO:0000256" key="12">
    <source>
        <dbReference type="ARBA" id="ARBA00022777"/>
    </source>
</evidence>
<evidence type="ECO:0000256" key="9">
    <source>
        <dbReference type="ARBA" id="ARBA00022729"/>
    </source>
</evidence>
<comment type="similarity">
    <text evidence="3">In the C-terminal section; belongs to the protein kinase superfamily. Ser/Thr protein kinase family.</text>
</comment>
<evidence type="ECO:0000256" key="19">
    <source>
        <dbReference type="SAM" id="Phobius"/>
    </source>
</evidence>
<dbReference type="InterPro" id="IPR019825">
    <property type="entry name" value="Lectin_legB_Mn/Ca_BS"/>
</dbReference>
<evidence type="ECO:0000313" key="23">
    <source>
        <dbReference type="Proteomes" id="UP001605036"/>
    </source>
</evidence>
<keyword evidence="5" id="KW-1003">Cell membrane</keyword>
<dbReference type="EC" id="2.7.11.1" evidence="4"/>
<dbReference type="InterPro" id="IPR001220">
    <property type="entry name" value="Legume_lectin_dom"/>
</dbReference>
<comment type="subcellular location">
    <subcellularLocation>
        <location evidence="1">Cell membrane</location>
        <topology evidence="1">Single-pass type I membrane protein</topology>
    </subcellularLocation>
</comment>
<protein>
    <recommendedName>
        <fullName evidence="4">non-specific serine/threonine protein kinase</fullName>
        <ecNumber evidence="4">2.7.11.1</ecNumber>
    </recommendedName>
</protein>
<evidence type="ECO:0000256" key="20">
    <source>
        <dbReference type="SAM" id="SignalP"/>
    </source>
</evidence>
<keyword evidence="16" id="KW-0675">Receptor</keyword>
<evidence type="ECO:0000256" key="16">
    <source>
        <dbReference type="ARBA" id="ARBA00023170"/>
    </source>
</evidence>
<feature type="transmembrane region" description="Helical" evidence="19">
    <location>
        <begin position="305"/>
        <end position="327"/>
    </location>
</feature>
<dbReference type="GO" id="GO:0005886">
    <property type="term" value="C:plasma membrane"/>
    <property type="evidence" value="ECO:0007669"/>
    <property type="project" value="UniProtKB-SubCell"/>
</dbReference>
<accession>A0ABD1YHX5</accession>
<dbReference type="GO" id="GO:0004674">
    <property type="term" value="F:protein serine/threonine kinase activity"/>
    <property type="evidence" value="ECO:0007669"/>
    <property type="project" value="UniProtKB-KW"/>
</dbReference>
<keyword evidence="13 18" id="KW-0067">ATP-binding</keyword>
<evidence type="ECO:0000256" key="8">
    <source>
        <dbReference type="ARBA" id="ARBA00022692"/>
    </source>
</evidence>
<dbReference type="FunFam" id="1.10.510.10:FF:000240">
    <property type="entry name" value="Lectin-domain containing receptor kinase A4.3"/>
    <property type="match status" value="1"/>
</dbReference>
<sequence length="773" mass="85771">MTGPRSLSIMSVGILLCQLLCMFSDVDGQSNRRPDVSFEYSSFDDTAASSLLLAGDVNFPTNTKDGTADYVVLVAGGEPWIPEEGIQVSAGRILQNLGISMVNKSFSTQFTFSMERLVYDFGVDGADGLAFVLVSNPNAGVSDFPGTFGVFDGYDNGHDVVLAVEFDTFRNPNFNDMEEPHVGVDLFSVRSVEAKEVSPICLNCGMAITVWIDYSNWNQLLEIRITNSSISSSVPAKPKDSFLHHDVDLSTVVSPVMWAGFGASTSNFPNSTQSHNIHRWSFQTYNESSPPGAMNMRQSDLSLRLGVGLGVGAAVLAICAGLGWTIWRCRVRKRPGSSNHQVDDGVLQLVDGPHKFKYRELSRITDNFSEECKLGEGGFGNVYRGVLRDSGTEIAVKFMGRDSKQGLKEFLAEVSIISRLRHRNLVQLLGYCTDHGKFLLAYDYMPRGSLDKHLFNKGEILSWSRRFNIIKGVAAALDYLHEGWQQQVIHRDVKPSNVMLDKDYTAKLGDFGLARLREHQIVPQTTRIAGTWGYIAPELVYTGKATNKTDVYSFGAMILEIASGKPVVDRSASDTESVLLVDIIWDCRRRGNILEAADQRLGGEYVRHEMETVLLMGLLCSHPEPEQRPTMRQLLHIFNGDSQLPHVPMARPIQTYAPVAMMEDFPIQSTSMESLNSSLFGSSTTMDSSSRATPVCHHIQSPRGCDSDRSTIQLRCLRCQNEFVNILKIWVPNCFSVSSLLDSNLLRELSTRLLKGDLKLTFGLLRRVVTSTY</sequence>
<gene>
    <name evidence="22" type="ORF">R1flu_014961</name>
</gene>
<keyword evidence="23" id="KW-1185">Reference proteome</keyword>
<evidence type="ECO:0000256" key="4">
    <source>
        <dbReference type="ARBA" id="ARBA00012513"/>
    </source>
</evidence>
<dbReference type="Gene3D" id="3.30.200.20">
    <property type="entry name" value="Phosphorylase Kinase, domain 1"/>
    <property type="match status" value="1"/>
</dbReference>
<dbReference type="Gene3D" id="1.10.510.10">
    <property type="entry name" value="Transferase(Phosphotransferase) domain 1"/>
    <property type="match status" value="1"/>
</dbReference>
<keyword evidence="6" id="KW-0723">Serine/threonine-protein kinase</keyword>
<evidence type="ECO:0000256" key="13">
    <source>
        <dbReference type="ARBA" id="ARBA00022840"/>
    </source>
</evidence>
<dbReference type="GO" id="GO:0005524">
    <property type="term" value="F:ATP binding"/>
    <property type="evidence" value="ECO:0007669"/>
    <property type="project" value="UniProtKB-UniRule"/>
</dbReference>
<evidence type="ECO:0000256" key="17">
    <source>
        <dbReference type="ARBA" id="ARBA00023180"/>
    </source>
</evidence>
<dbReference type="PROSITE" id="PS00307">
    <property type="entry name" value="LECTIN_LEGUME_BETA"/>
    <property type="match status" value="1"/>
</dbReference>
<dbReference type="CDD" id="cd06899">
    <property type="entry name" value="lectin_legume_LecRK_Arcelin_ConA"/>
    <property type="match status" value="1"/>
</dbReference>
<comment type="caution">
    <text evidence="22">The sequence shown here is derived from an EMBL/GenBank/DDBJ whole genome shotgun (WGS) entry which is preliminary data.</text>
</comment>
<keyword evidence="10" id="KW-0430">Lectin</keyword>
<feature type="signal peptide" evidence="20">
    <location>
        <begin position="1"/>
        <end position="28"/>
    </location>
</feature>
<dbReference type="PROSITE" id="PS50011">
    <property type="entry name" value="PROTEIN_KINASE_DOM"/>
    <property type="match status" value="1"/>
</dbReference>
<evidence type="ECO:0000256" key="6">
    <source>
        <dbReference type="ARBA" id="ARBA00022527"/>
    </source>
</evidence>
<dbReference type="Proteomes" id="UP001605036">
    <property type="component" value="Unassembled WGS sequence"/>
</dbReference>